<dbReference type="AlphaFoldDB" id="A0A1M7Z8G1"/>
<dbReference type="InterPro" id="IPR023418">
    <property type="entry name" value="Thyroxine_BS"/>
</dbReference>
<keyword evidence="5 7" id="KW-0659">Purine metabolism</keyword>
<evidence type="ECO:0000256" key="6">
    <source>
        <dbReference type="ARBA" id="ARBA00022801"/>
    </source>
</evidence>
<dbReference type="InterPro" id="IPR014306">
    <property type="entry name" value="Hydroxyisourate_hydrolase"/>
</dbReference>
<dbReference type="PROSITE" id="PS00768">
    <property type="entry name" value="TRANSTHYRETIN_1"/>
    <property type="match status" value="1"/>
</dbReference>
<dbReference type="Gene3D" id="2.60.40.180">
    <property type="entry name" value="Transthyretin/hydroxyisourate hydrolase domain"/>
    <property type="match status" value="1"/>
</dbReference>
<dbReference type="FunFam" id="2.60.40.180:FF:000005">
    <property type="entry name" value="5-hydroxyisourate hydrolase"/>
    <property type="match status" value="1"/>
</dbReference>
<evidence type="ECO:0000256" key="7">
    <source>
        <dbReference type="RuleBase" id="RU361270"/>
    </source>
</evidence>
<dbReference type="PANTHER" id="PTHR10395">
    <property type="entry name" value="URICASE AND TRANSTHYRETIN-RELATED"/>
    <property type="match status" value="1"/>
</dbReference>
<gene>
    <name evidence="9" type="ORF">SAMN02745172_00596</name>
</gene>
<evidence type="ECO:0000256" key="3">
    <source>
        <dbReference type="ARBA" id="ARBA00009850"/>
    </source>
</evidence>
<dbReference type="SUPFAM" id="SSF49472">
    <property type="entry name" value="Transthyretin (synonym: prealbumin)"/>
    <property type="match status" value="1"/>
</dbReference>
<dbReference type="InterPro" id="IPR036817">
    <property type="entry name" value="Transthyretin/HIU_hydrolase_sf"/>
</dbReference>
<comment type="similarity">
    <text evidence="3 7">Belongs to the transthyretin family. 5-hydroxyisourate hydrolase subfamily.</text>
</comment>
<dbReference type="RefSeq" id="WP_244530736.1">
    <property type="nucleotide sequence ID" value="NZ_FRXO01000001.1"/>
</dbReference>
<evidence type="ECO:0000256" key="4">
    <source>
        <dbReference type="ARBA" id="ARBA00011881"/>
    </source>
</evidence>
<dbReference type="NCBIfam" id="TIGR02962">
    <property type="entry name" value="hdxy_isourate"/>
    <property type="match status" value="1"/>
</dbReference>
<protein>
    <recommendedName>
        <fullName evidence="7">5-hydroxyisourate hydrolase</fullName>
        <shortName evidence="7">HIU hydrolase</shortName>
        <shortName evidence="7">HIUHase</shortName>
        <ecNumber evidence="7">3.5.2.17</ecNumber>
    </recommendedName>
</protein>
<dbReference type="Proteomes" id="UP000186406">
    <property type="component" value="Unassembled WGS sequence"/>
</dbReference>
<evidence type="ECO:0000259" key="8">
    <source>
        <dbReference type="SMART" id="SM00095"/>
    </source>
</evidence>
<dbReference type="CDD" id="cd05822">
    <property type="entry name" value="TLP_HIUase"/>
    <property type="match status" value="1"/>
</dbReference>
<feature type="domain" description="Transthyretin/hydroxyisourate hydrolase" evidence="8">
    <location>
        <begin position="8"/>
        <end position="124"/>
    </location>
</feature>
<evidence type="ECO:0000256" key="5">
    <source>
        <dbReference type="ARBA" id="ARBA00022631"/>
    </source>
</evidence>
<comment type="subunit">
    <text evidence="4 7">Homotetramer.</text>
</comment>
<organism evidence="9 10">
    <name type="scientific">Pseudoxanthobacter soli DSM 19599</name>
    <dbReference type="NCBI Taxonomy" id="1123029"/>
    <lineage>
        <taxon>Bacteria</taxon>
        <taxon>Pseudomonadati</taxon>
        <taxon>Pseudomonadota</taxon>
        <taxon>Alphaproteobacteria</taxon>
        <taxon>Hyphomicrobiales</taxon>
        <taxon>Segnochrobactraceae</taxon>
        <taxon>Pseudoxanthobacter</taxon>
    </lineage>
</organism>
<dbReference type="STRING" id="1123029.SAMN02745172_00596"/>
<dbReference type="EC" id="3.5.2.17" evidence="7"/>
<comment type="function">
    <text evidence="2">Catalyzes the hydrolysis of 5-hydroxyisourate (HIU) to 2-oxo-4-hydroxy-4-carboxy-5-ureidoimidazoline (OHCU).</text>
</comment>
<evidence type="ECO:0000313" key="9">
    <source>
        <dbReference type="EMBL" id="SHO61119.1"/>
    </source>
</evidence>
<dbReference type="SMART" id="SM00095">
    <property type="entry name" value="TR_THY"/>
    <property type="match status" value="1"/>
</dbReference>
<proteinExistence type="inferred from homology"/>
<name>A0A1M7Z8G1_9HYPH</name>
<dbReference type="GO" id="GO:0033971">
    <property type="term" value="F:hydroxyisourate hydrolase activity"/>
    <property type="evidence" value="ECO:0007669"/>
    <property type="project" value="UniProtKB-EC"/>
</dbReference>
<dbReference type="GO" id="GO:0006144">
    <property type="term" value="P:purine nucleobase metabolic process"/>
    <property type="evidence" value="ECO:0007669"/>
    <property type="project" value="UniProtKB-KW"/>
</dbReference>
<dbReference type="EMBL" id="FRXO01000001">
    <property type="protein sequence ID" value="SHO61119.1"/>
    <property type="molecule type" value="Genomic_DNA"/>
</dbReference>
<dbReference type="Pfam" id="PF00576">
    <property type="entry name" value="Transthyretin"/>
    <property type="match status" value="1"/>
</dbReference>
<accession>A0A1M7Z8G1</accession>
<keyword evidence="6 7" id="KW-0378">Hydrolase</keyword>
<dbReference type="PROSITE" id="PS00769">
    <property type="entry name" value="TRANSTHYRETIN_2"/>
    <property type="match status" value="1"/>
</dbReference>
<keyword evidence="10" id="KW-1185">Reference proteome</keyword>
<dbReference type="PANTHER" id="PTHR10395:SF7">
    <property type="entry name" value="5-HYDROXYISOURATE HYDROLASE"/>
    <property type="match status" value="1"/>
</dbReference>
<dbReference type="InterPro" id="IPR023416">
    <property type="entry name" value="Transthyretin/HIU_hydrolase_d"/>
</dbReference>
<reference evidence="9 10" key="1">
    <citation type="submission" date="2016-12" db="EMBL/GenBank/DDBJ databases">
        <authorList>
            <person name="Song W.-J."/>
            <person name="Kurnit D.M."/>
        </authorList>
    </citation>
    <scope>NUCLEOTIDE SEQUENCE [LARGE SCALE GENOMIC DNA]</scope>
    <source>
        <strain evidence="9 10">DSM 19599</strain>
    </source>
</reference>
<dbReference type="InterPro" id="IPR023419">
    <property type="entry name" value="Transthyretin_CS"/>
</dbReference>
<sequence length="125" mass="13476">MTMNDGVPKGWLSTHVLDTAAGRPAAGIPVTLWRLTETGRVEIASAVTNHDGRCDGPLLAGTDFEPGLYELVFATKRYLAANGHPLPDPPFLDEIPIRFGIADSAAHYHVPLLLSPYGYSTYRGS</sequence>
<comment type="catalytic activity">
    <reaction evidence="1 7">
        <text>5-hydroxyisourate + H2O = 5-hydroxy-2-oxo-4-ureido-2,5-dihydro-1H-imidazole-5-carboxylate + H(+)</text>
        <dbReference type="Rhea" id="RHEA:23736"/>
        <dbReference type="ChEBI" id="CHEBI:15377"/>
        <dbReference type="ChEBI" id="CHEBI:15378"/>
        <dbReference type="ChEBI" id="CHEBI:18072"/>
        <dbReference type="ChEBI" id="CHEBI:58639"/>
        <dbReference type="EC" id="3.5.2.17"/>
    </reaction>
</comment>
<evidence type="ECO:0000256" key="1">
    <source>
        <dbReference type="ARBA" id="ARBA00001043"/>
    </source>
</evidence>
<evidence type="ECO:0000313" key="10">
    <source>
        <dbReference type="Proteomes" id="UP000186406"/>
    </source>
</evidence>
<evidence type="ECO:0000256" key="2">
    <source>
        <dbReference type="ARBA" id="ARBA00002704"/>
    </source>
</evidence>